<dbReference type="AlphaFoldDB" id="A0A085WVT1"/>
<evidence type="ECO:0000256" key="3">
    <source>
        <dbReference type="SAM" id="Phobius"/>
    </source>
</evidence>
<evidence type="ECO:0000313" key="6">
    <source>
        <dbReference type="Proteomes" id="UP000028725"/>
    </source>
</evidence>
<dbReference type="InterPro" id="IPR045851">
    <property type="entry name" value="AMP-bd_C_sf"/>
</dbReference>
<evidence type="ECO:0000313" key="5">
    <source>
        <dbReference type="EMBL" id="KFE71794.1"/>
    </source>
</evidence>
<proteinExistence type="predicted"/>
<sequence length="261" mass="28055">MTHRSSTRLLPLLALLLVTGCSIELQHGLTEEDANEIYVLLSKNGINATKVAAGEGTDMRFTIQVPKSDAAQAAELLRANSLPRPMEKGFNHFAKGSMVPTAAEERAMMLKAIAGEISNALNKVDGVLESNVIVNIPETNDLTQPENKPMPSASVMIRYRPSLEGKPPVTEKDVQTFVSSAVQELKPDRVTVLLTPGLPPSAETNPESRLQDVFGLRMTAASAGQFRVLVGIVSIFVLAMIGLSAWVLMRGGSGDARPARR</sequence>
<evidence type="ECO:0000259" key="4">
    <source>
        <dbReference type="Pfam" id="PF01514"/>
    </source>
</evidence>
<dbReference type="InterPro" id="IPR006182">
    <property type="entry name" value="FliF_N_dom"/>
</dbReference>
<evidence type="ECO:0000256" key="1">
    <source>
        <dbReference type="ARBA" id="ARBA00004370"/>
    </source>
</evidence>
<keyword evidence="3" id="KW-1133">Transmembrane helix</keyword>
<protein>
    <recommendedName>
        <fullName evidence="4">Flagellar M-ring N-terminal domain-containing protein</fullName>
    </recommendedName>
</protein>
<feature type="transmembrane region" description="Helical" evidence="3">
    <location>
        <begin position="226"/>
        <end position="248"/>
    </location>
</feature>
<accession>A0A085WVT1</accession>
<dbReference type="Pfam" id="PF01514">
    <property type="entry name" value="YscJ_FliF"/>
    <property type="match status" value="1"/>
</dbReference>
<dbReference type="PANTHER" id="PTHR30046">
    <property type="entry name" value="FLAGELLAR M-RING PROTEIN"/>
    <property type="match status" value="1"/>
</dbReference>
<dbReference type="OrthoDB" id="5502773at2"/>
<dbReference type="Proteomes" id="UP000028725">
    <property type="component" value="Unassembled WGS sequence"/>
</dbReference>
<dbReference type="PANTHER" id="PTHR30046:SF2">
    <property type="entry name" value="YOP PROTEINS TRANSLOCATION LIPOPROTEIN J"/>
    <property type="match status" value="1"/>
</dbReference>
<keyword evidence="3" id="KW-0812">Transmembrane</keyword>
<dbReference type="PATRIC" id="fig|394096.3.peg.53"/>
<dbReference type="RefSeq" id="WP_044180515.1">
    <property type="nucleotide sequence ID" value="NZ_JMCB01000001.1"/>
</dbReference>
<keyword evidence="6" id="KW-1185">Reference proteome</keyword>
<comment type="subcellular location">
    <subcellularLocation>
        <location evidence="1">Membrane</location>
    </subcellularLocation>
</comment>
<dbReference type="PROSITE" id="PS51257">
    <property type="entry name" value="PROKAR_LIPOPROTEIN"/>
    <property type="match status" value="1"/>
</dbReference>
<feature type="domain" description="Flagellar M-ring N-terminal" evidence="4">
    <location>
        <begin position="25"/>
        <end position="193"/>
    </location>
</feature>
<dbReference type="GO" id="GO:0016020">
    <property type="term" value="C:membrane"/>
    <property type="evidence" value="ECO:0007669"/>
    <property type="project" value="UniProtKB-SubCell"/>
</dbReference>
<comment type="caution">
    <text evidence="5">The sequence shown here is derived from an EMBL/GenBank/DDBJ whole genome shotgun (WGS) entry which is preliminary data.</text>
</comment>
<gene>
    <name evidence="5" type="ORF">DB31_0055</name>
</gene>
<dbReference type="EMBL" id="JMCB01000001">
    <property type="protein sequence ID" value="KFE71794.1"/>
    <property type="molecule type" value="Genomic_DNA"/>
</dbReference>
<keyword evidence="2 3" id="KW-0472">Membrane</keyword>
<name>A0A085WVT1_9BACT</name>
<dbReference type="Gene3D" id="3.30.300.30">
    <property type="match status" value="1"/>
</dbReference>
<dbReference type="Gene3D" id="3.30.70.1530">
    <property type="entry name" value="Hypothetical protein rpa1041"/>
    <property type="match status" value="1"/>
</dbReference>
<evidence type="ECO:0000256" key="2">
    <source>
        <dbReference type="ARBA" id="ARBA00023136"/>
    </source>
</evidence>
<dbReference type="STRING" id="394096.DB31_0055"/>
<organism evidence="5 6">
    <name type="scientific">Hyalangium minutum</name>
    <dbReference type="NCBI Taxonomy" id="394096"/>
    <lineage>
        <taxon>Bacteria</taxon>
        <taxon>Pseudomonadati</taxon>
        <taxon>Myxococcota</taxon>
        <taxon>Myxococcia</taxon>
        <taxon>Myxococcales</taxon>
        <taxon>Cystobacterineae</taxon>
        <taxon>Archangiaceae</taxon>
        <taxon>Hyalangium</taxon>
    </lineage>
</organism>
<reference evidence="5 6" key="1">
    <citation type="submission" date="2014-04" db="EMBL/GenBank/DDBJ databases">
        <title>Genome assembly of Hyalangium minutum DSM 14724.</title>
        <authorList>
            <person name="Sharma G."/>
            <person name="Subramanian S."/>
        </authorList>
    </citation>
    <scope>NUCLEOTIDE SEQUENCE [LARGE SCALE GENOMIC DNA]</scope>
    <source>
        <strain evidence="5 6">DSM 14724</strain>
    </source>
</reference>
<dbReference type="InterPro" id="IPR043427">
    <property type="entry name" value="YscJ/FliF"/>
</dbReference>